<accession>A0A327WTE9</accession>
<organism evidence="2 3">
    <name type="scientific">Larkinella arboricola</name>
    <dbReference type="NCBI Taxonomy" id="643671"/>
    <lineage>
        <taxon>Bacteria</taxon>
        <taxon>Pseudomonadati</taxon>
        <taxon>Bacteroidota</taxon>
        <taxon>Cytophagia</taxon>
        <taxon>Cytophagales</taxon>
        <taxon>Spirosomataceae</taxon>
        <taxon>Larkinella</taxon>
    </lineage>
</organism>
<keyword evidence="3" id="KW-1185">Reference proteome</keyword>
<evidence type="ECO:0000313" key="2">
    <source>
        <dbReference type="EMBL" id="RAJ94301.1"/>
    </source>
</evidence>
<comment type="caution">
    <text evidence="2">The sequence shown here is derived from an EMBL/GenBank/DDBJ whole genome shotgun (WGS) entry which is preliminary data.</text>
</comment>
<proteinExistence type="predicted"/>
<feature type="transmembrane region" description="Helical" evidence="1">
    <location>
        <begin position="113"/>
        <end position="129"/>
    </location>
</feature>
<keyword evidence="1" id="KW-0812">Transmembrane</keyword>
<keyword evidence="1" id="KW-0472">Membrane</keyword>
<sequence>MKFWESTKAFLKTAHYLSLDVVVGAVFSHIMVARLPDGRQPVDWATTVLLGLCVFIIYTVDRLYDVRKGLTSKATLTPRHRFHAEHQAVLIRVLLGLVVVCAILLFWLPKSVIWFGAALALVSGAYVWGVSRLPASNRKLVWKEPAVTLLYTVGVWGSSWAQKPSIGWSEIGLGMLFLIVVFQNLLLFSVMEAQEFPEDSFSLATLWGFERCDVVLRTFTGVVTVLALVIFFLADDRFAQRAAIIEGMMSAVLYAIQRYPKSFLTNERYRWIGDGVFWLPFLIL</sequence>
<feature type="transmembrane region" description="Helical" evidence="1">
    <location>
        <begin position="9"/>
        <end position="32"/>
    </location>
</feature>
<dbReference type="EMBL" id="QLMC01000005">
    <property type="protein sequence ID" value="RAJ94301.1"/>
    <property type="molecule type" value="Genomic_DNA"/>
</dbReference>
<reference evidence="2 3" key="1">
    <citation type="submission" date="2018-06" db="EMBL/GenBank/DDBJ databases">
        <title>Genomic Encyclopedia of Archaeal and Bacterial Type Strains, Phase II (KMG-II): from individual species to whole genera.</title>
        <authorList>
            <person name="Goeker M."/>
        </authorList>
    </citation>
    <scope>NUCLEOTIDE SEQUENCE [LARGE SCALE GENOMIC DNA]</scope>
    <source>
        <strain evidence="2 3">DSM 21851</strain>
    </source>
</reference>
<dbReference type="RefSeq" id="WP_111630198.1">
    <property type="nucleotide sequence ID" value="NZ_QLMC01000005.1"/>
</dbReference>
<dbReference type="AlphaFoldDB" id="A0A327WTE9"/>
<feature type="transmembrane region" description="Helical" evidence="1">
    <location>
        <begin position="171"/>
        <end position="193"/>
    </location>
</feature>
<evidence type="ECO:0000313" key="3">
    <source>
        <dbReference type="Proteomes" id="UP000248790"/>
    </source>
</evidence>
<name>A0A327WTE9_LARAB</name>
<evidence type="ECO:0000256" key="1">
    <source>
        <dbReference type="SAM" id="Phobius"/>
    </source>
</evidence>
<feature type="transmembrane region" description="Helical" evidence="1">
    <location>
        <begin position="44"/>
        <end position="64"/>
    </location>
</feature>
<gene>
    <name evidence="2" type="ORF">LX87_04187</name>
</gene>
<protein>
    <recommendedName>
        <fullName evidence="4">UbiA prenyltransferase family protein</fullName>
    </recommendedName>
</protein>
<keyword evidence="1" id="KW-1133">Transmembrane helix</keyword>
<feature type="transmembrane region" description="Helical" evidence="1">
    <location>
        <begin position="214"/>
        <end position="232"/>
    </location>
</feature>
<evidence type="ECO:0008006" key="4">
    <source>
        <dbReference type="Google" id="ProtNLM"/>
    </source>
</evidence>
<dbReference type="OrthoDB" id="976812at2"/>
<feature type="transmembrane region" description="Helical" evidence="1">
    <location>
        <begin position="89"/>
        <end position="107"/>
    </location>
</feature>
<dbReference type="Proteomes" id="UP000248790">
    <property type="component" value="Unassembled WGS sequence"/>
</dbReference>